<accession>A0AAD0YY04</accession>
<dbReference type="PANTHER" id="PTHR36839:SF1">
    <property type="entry name" value="METALLO-BETA-LACTAMASE FAMILY PROTEIN (AFU_ORTHOLOGUE AFUA_5G12770)"/>
    <property type="match status" value="1"/>
</dbReference>
<dbReference type="PANTHER" id="PTHR36839">
    <property type="entry name" value="METALLO-BETA-LACTAMASE FAMILY PROTEIN (AFU_ORTHOLOGUE AFUA_5G12770)"/>
    <property type="match status" value="1"/>
</dbReference>
<dbReference type="Proteomes" id="UP000269015">
    <property type="component" value="Chromosome"/>
</dbReference>
<organism evidence="1 2">
    <name type="scientific">Chryseobacterium indologenes</name>
    <name type="common">Flavobacterium indologenes</name>
    <dbReference type="NCBI Taxonomy" id="253"/>
    <lineage>
        <taxon>Bacteria</taxon>
        <taxon>Pseudomonadati</taxon>
        <taxon>Bacteroidota</taxon>
        <taxon>Flavobacteriia</taxon>
        <taxon>Flavobacteriales</taxon>
        <taxon>Weeksellaceae</taxon>
        <taxon>Chryseobacterium group</taxon>
        <taxon>Chryseobacterium</taxon>
    </lineage>
</organism>
<dbReference type="InterPro" id="IPR036866">
    <property type="entry name" value="RibonucZ/Hydroxyglut_hydro"/>
</dbReference>
<evidence type="ECO:0000313" key="2">
    <source>
        <dbReference type="Proteomes" id="UP000269015"/>
    </source>
</evidence>
<dbReference type="AlphaFoldDB" id="A0AAD0YY04"/>
<sequence>MDRITFLKSSALAIAAVPLLSFMKKNGQIPTSMKKLCTACGTRFPEHYKEKLCAICNEERQYIPSAGQTWTTHDQILTTHTTDIVKLNDHLYEIVITPRFAIGQRAFLVLSESGNILWDCIPLLDQKVIDFINEIGGLQAIAISHPHYYSNMNDWAEQFKCPIYIHKKDEQYISDKGNRIKLWEEDEMLLWDDIKIINIGGHFAGSSILLHQNMSEKGTMLCGDTMYLSPNLQHFAIMYSYPNRMPLPVSEIKRIKKRLEVLEFDAVYGFYSYQNLTKNVKQILNNSIEKYLN</sequence>
<proteinExistence type="predicted"/>
<name>A0AAD0YY04_CHRID</name>
<gene>
    <name evidence="1" type="ORF">EG352_03395</name>
</gene>
<dbReference type="Gene3D" id="3.60.15.10">
    <property type="entry name" value="Ribonuclease Z/Hydroxyacylglutathione hydrolase-like"/>
    <property type="match status" value="1"/>
</dbReference>
<protein>
    <submittedName>
        <fullName evidence="1">MBL fold metallo-hydrolase</fullName>
    </submittedName>
</protein>
<evidence type="ECO:0000313" key="1">
    <source>
        <dbReference type="EMBL" id="AZB16884.1"/>
    </source>
</evidence>
<dbReference type="SUPFAM" id="SSF56281">
    <property type="entry name" value="Metallo-hydrolase/oxidoreductase"/>
    <property type="match status" value="1"/>
</dbReference>
<dbReference type="EMBL" id="CP033930">
    <property type="protein sequence ID" value="AZB16884.1"/>
    <property type="molecule type" value="Genomic_DNA"/>
</dbReference>
<reference evidence="1 2" key="1">
    <citation type="submission" date="2018-11" db="EMBL/GenBank/DDBJ databases">
        <title>Proposal to divide the Flavobacteriaceae and reorganize its genera based on Amino Acid Identity values calculated from whole genome sequences.</title>
        <authorList>
            <person name="Nicholson A.C."/>
            <person name="Gulvik C.A."/>
            <person name="Whitney A.M."/>
            <person name="Humrighouse B.W."/>
            <person name="Bell M."/>
            <person name="Holmes B."/>
            <person name="Steigerwalt A.G."/>
            <person name="Villarma A."/>
            <person name="Sheth M."/>
            <person name="Batra D."/>
            <person name="Pryor J."/>
            <person name="Bernardet J.-F."/>
            <person name="Hugo C."/>
            <person name="Kampfer P."/>
            <person name="Newman J."/>
            <person name="McQuiston J.R."/>
        </authorList>
    </citation>
    <scope>NUCLEOTIDE SEQUENCE [LARGE SCALE GENOMIC DNA]</scope>
    <source>
        <strain evidence="1 2">H5559</strain>
    </source>
</reference>